<feature type="domain" description="Inner membrane protein YgaP-like transmembrane" evidence="2">
    <location>
        <begin position="1"/>
        <end position="66"/>
    </location>
</feature>
<keyword evidence="1" id="KW-0812">Transmembrane</keyword>
<evidence type="ECO:0000313" key="4">
    <source>
        <dbReference type="Proteomes" id="UP000830198"/>
    </source>
</evidence>
<keyword evidence="1" id="KW-0472">Membrane</keyword>
<dbReference type="InterPro" id="IPR021309">
    <property type="entry name" value="YgaP-like_TM"/>
</dbReference>
<evidence type="ECO:0000256" key="1">
    <source>
        <dbReference type="SAM" id="Phobius"/>
    </source>
</evidence>
<evidence type="ECO:0000313" key="3">
    <source>
        <dbReference type="EMBL" id="UPK72718.1"/>
    </source>
</evidence>
<gene>
    <name evidence="3" type="ORF">MYF79_15610</name>
</gene>
<organism evidence="3 4">
    <name type="scientific">Chitinophaga filiformis</name>
    <name type="common">Myxococcus filiformis</name>
    <name type="synonym">Flexibacter filiformis</name>
    <dbReference type="NCBI Taxonomy" id="104663"/>
    <lineage>
        <taxon>Bacteria</taxon>
        <taxon>Pseudomonadati</taxon>
        <taxon>Bacteroidota</taxon>
        <taxon>Chitinophagia</taxon>
        <taxon>Chitinophagales</taxon>
        <taxon>Chitinophagaceae</taxon>
        <taxon>Chitinophaga</taxon>
    </lineage>
</organism>
<reference evidence="3 4" key="1">
    <citation type="submission" date="2022-04" db="EMBL/GenBank/DDBJ databases">
        <title>The arsenic-methylating capacity of Chitinophaga filiformis YT5 during chitin decomposition.</title>
        <authorList>
            <person name="Chen G."/>
            <person name="Liang Y."/>
        </authorList>
    </citation>
    <scope>NUCLEOTIDE SEQUENCE [LARGE SCALE GENOMIC DNA]</scope>
    <source>
        <strain evidence="3 4">YT5</strain>
    </source>
</reference>
<keyword evidence="1" id="KW-1133">Transmembrane helix</keyword>
<feature type="transmembrane region" description="Helical" evidence="1">
    <location>
        <begin position="12"/>
        <end position="28"/>
    </location>
</feature>
<accession>A0ABY4IAP0</accession>
<dbReference type="Pfam" id="PF11127">
    <property type="entry name" value="YgaP-like_TM"/>
    <property type="match status" value="1"/>
</dbReference>
<dbReference type="Proteomes" id="UP000830198">
    <property type="component" value="Chromosome"/>
</dbReference>
<evidence type="ECO:0000259" key="2">
    <source>
        <dbReference type="Pfam" id="PF11127"/>
    </source>
</evidence>
<keyword evidence="4" id="KW-1185">Reference proteome</keyword>
<dbReference type="EMBL" id="CP095855">
    <property type="protein sequence ID" value="UPK72718.1"/>
    <property type="molecule type" value="Genomic_DNA"/>
</dbReference>
<name>A0ABY4IAP0_CHIFI</name>
<sequence length="71" mass="7688">MKKNMGQFDRIVRVALALAALFFVYNKIVTGGVAIAITIIAAVFLLTSLVASCPLYSLFGISTCRSRHSHT</sequence>
<protein>
    <submittedName>
        <fullName evidence="3">DUF2892 domain-containing protein</fullName>
    </submittedName>
</protein>
<feature type="transmembrane region" description="Helical" evidence="1">
    <location>
        <begin position="34"/>
        <end position="59"/>
    </location>
</feature>
<dbReference type="RefSeq" id="WP_247814898.1">
    <property type="nucleotide sequence ID" value="NZ_CP095855.1"/>
</dbReference>
<proteinExistence type="predicted"/>